<sequence length="333" mass="36354">MRCQRCAAMFMVCAIVAMSLVIGVGSPLYAATYNWKLASVLPDSHPVHQALVAFAEKVNEKTNGEVVITVYPAGQLGQEKDYIEGAQLGSIEITKVSSAPLGQFSKTLQVVSLPFIWRNLEHQHLVLDGPIGERLMADLEASGFKGLAFFDAGSRNVTTSVRPIRTPDDMKGLKIRVMQSEPLIETINALGATAVPMGQSEVYVALQQKVIDGWENNEPTVLSFNMQEVAKYFSYTGHVSIPDILIMSKQIFDSASPEVQAAILEAAQETIPLQRQIWADYVGEATAQLKEKGMEFNEVDDITAFQALAAPIHKQFEPIVGADLIQAIMDAGK</sequence>
<dbReference type="EMBL" id="DF820474">
    <property type="protein sequence ID" value="GAK60612.1"/>
    <property type="molecule type" value="Genomic_DNA"/>
</dbReference>
<dbReference type="GO" id="GO:0030246">
    <property type="term" value="F:carbohydrate binding"/>
    <property type="evidence" value="ECO:0007669"/>
    <property type="project" value="TreeGrafter"/>
</dbReference>
<dbReference type="NCBIfam" id="TIGR00787">
    <property type="entry name" value="dctP"/>
    <property type="match status" value="1"/>
</dbReference>
<keyword evidence="3" id="KW-1185">Reference proteome</keyword>
<dbReference type="STRING" id="1499967.U27_00509"/>
<dbReference type="Pfam" id="PF03480">
    <property type="entry name" value="DctP"/>
    <property type="match status" value="1"/>
</dbReference>
<dbReference type="PIRSF" id="PIRSF006470">
    <property type="entry name" value="DctB"/>
    <property type="match status" value="1"/>
</dbReference>
<reference evidence="2" key="1">
    <citation type="journal article" date="2015" name="PeerJ">
        <title>First genomic representation of candidate bacterial phylum KSB3 points to enhanced environmental sensing as a trigger of wastewater bulking.</title>
        <authorList>
            <person name="Sekiguchi Y."/>
            <person name="Ohashi A."/>
            <person name="Parks D.H."/>
            <person name="Yamauchi T."/>
            <person name="Tyson G.W."/>
            <person name="Hugenholtz P."/>
        </authorList>
    </citation>
    <scope>NUCLEOTIDE SEQUENCE [LARGE SCALE GENOMIC DNA]</scope>
</reference>
<name>A0A081C7Q7_VECG1</name>
<evidence type="ECO:0000313" key="3">
    <source>
        <dbReference type="Proteomes" id="UP000030661"/>
    </source>
</evidence>
<gene>
    <name evidence="2" type="ORF">U27_00509</name>
</gene>
<dbReference type="HOGENOM" id="CLU_036176_4_0_0"/>
<dbReference type="GO" id="GO:0030288">
    <property type="term" value="C:outer membrane-bounded periplasmic space"/>
    <property type="evidence" value="ECO:0007669"/>
    <property type="project" value="InterPro"/>
</dbReference>
<dbReference type="NCBIfam" id="NF037995">
    <property type="entry name" value="TRAP_S1"/>
    <property type="match status" value="1"/>
</dbReference>
<keyword evidence="1" id="KW-0732">Signal</keyword>
<organism evidence="2">
    <name type="scientific">Vecturithrix granuli</name>
    <dbReference type="NCBI Taxonomy" id="1499967"/>
    <lineage>
        <taxon>Bacteria</taxon>
        <taxon>Candidatus Moduliflexota</taxon>
        <taxon>Candidatus Vecturitrichia</taxon>
        <taxon>Candidatus Vecturitrichales</taxon>
        <taxon>Candidatus Vecturitrichaceae</taxon>
        <taxon>Candidatus Vecturithrix</taxon>
    </lineage>
</organism>
<dbReference type="AlphaFoldDB" id="A0A081C7Q7"/>
<protein>
    <submittedName>
        <fullName evidence="2">TRAP-type C4-dicarboxylate transport system component</fullName>
    </submittedName>
</protein>
<evidence type="ECO:0000256" key="1">
    <source>
        <dbReference type="ARBA" id="ARBA00022729"/>
    </source>
</evidence>
<dbReference type="eggNOG" id="COG1638">
    <property type="taxonomic scope" value="Bacteria"/>
</dbReference>
<dbReference type="PANTHER" id="PTHR33376">
    <property type="match status" value="1"/>
</dbReference>
<evidence type="ECO:0000313" key="2">
    <source>
        <dbReference type="EMBL" id="GAK60612.1"/>
    </source>
</evidence>
<dbReference type="InterPro" id="IPR018389">
    <property type="entry name" value="DctP_fam"/>
</dbReference>
<dbReference type="InterPro" id="IPR038404">
    <property type="entry name" value="TRAP_DctP_sf"/>
</dbReference>
<dbReference type="GO" id="GO:0055085">
    <property type="term" value="P:transmembrane transport"/>
    <property type="evidence" value="ECO:0007669"/>
    <property type="project" value="InterPro"/>
</dbReference>
<dbReference type="PANTHER" id="PTHR33376:SF2">
    <property type="entry name" value="DICARBOXYLATE-BINDING PERIPLASMIC PROTEIN"/>
    <property type="match status" value="1"/>
</dbReference>
<dbReference type="InterPro" id="IPR004682">
    <property type="entry name" value="TRAP_DctP"/>
</dbReference>
<accession>A0A081C7Q7</accession>
<dbReference type="Proteomes" id="UP000030661">
    <property type="component" value="Unassembled WGS sequence"/>
</dbReference>
<proteinExistence type="predicted"/>
<dbReference type="Gene3D" id="3.40.190.170">
    <property type="entry name" value="Bacterial extracellular solute-binding protein, family 7"/>
    <property type="match status" value="1"/>
</dbReference>
<dbReference type="SUPFAM" id="SSF53850">
    <property type="entry name" value="Periplasmic binding protein-like II"/>
    <property type="match status" value="1"/>
</dbReference>
<dbReference type="CDD" id="cd13671">
    <property type="entry name" value="PBP2_TRAP_SBP_like_3"/>
    <property type="match status" value="1"/>
</dbReference>